<protein>
    <submittedName>
        <fullName evidence="7">Spore germination protein</fullName>
    </submittedName>
</protein>
<evidence type="ECO:0000256" key="4">
    <source>
        <dbReference type="PIRNR" id="PIRNR005690"/>
    </source>
</evidence>
<keyword evidence="6" id="KW-0812">Transmembrane</keyword>
<keyword evidence="6" id="KW-1133">Transmembrane helix</keyword>
<evidence type="ECO:0000313" key="7">
    <source>
        <dbReference type="EMBL" id="KAA9028542.1"/>
    </source>
</evidence>
<evidence type="ECO:0000256" key="5">
    <source>
        <dbReference type="SAM" id="MobiDB-lite"/>
    </source>
</evidence>
<dbReference type="Proteomes" id="UP000326671">
    <property type="component" value="Unassembled WGS sequence"/>
</dbReference>
<feature type="transmembrane region" description="Helical" evidence="6">
    <location>
        <begin position="366"/>
        <end position="384"/>
    </location>
</feature>
<feature type="transmembrane region" description="Helical" evidence="6">
    <location>
        <begin position="414"/>
        <end position="435"/>
    </location>
</feature>
<organism evidence="7 8">
    <name type="scientific">Niallia endozanthoxylica</name>
    <dbReference type="NCBI Taxonomy" id="2036016"/>
    <lineage>
        <taxon>Bacteria</taxon>
        <taxon>Bacillati</taxon>
        <taxon>Bacillota</taxon>
        <taxon>Bacilli</taxon>
        <taxon>Bacillales</taxon>
        <taxon>Bacillaceae</taxon>
        <taxon>Niallia</taxon>
    </lineage>
</organism>
<keyword evidence="8" id="KW-1185">Reference proteome</keyword>
<evidence type="ECO:0000256" key="2">
    <source>
        <dbReference type="ARBA" id="ARBA00005278"/>
    </source>
</evidence>
<comment type="caution">
    <text evidence="7">The sequence shown here is derived from an EMBL/GenBank/DDBJ whole genome shotgun (WGS) entry which is preliminary data.</text>
</comment>
<feature type="transmembrane region" description="Helical" evidence="6">
    <location>
        <begin position="447"/>
        <end position="469"/>
    </location>
</feature>
<evidence type="ECO:0000313" key="8">
    <source>
        <dbReference type="Proteomes" id="UP000326671"/>
    </source>
</evidence>
<dbReference type="PANTHER" id="PTHR22550">
    <property type="entry name" value="SPORE GERMINATION PROTEIN"/>
    <property type="match status" value="1"/>
</dbReference>
<feature type="transmembrane region" description="Helical" evidence="6">
    <location>
        <begin position="324"/>
        <end position="346"/>
    </location>
</feature>
<feature type="transmembrane region" description="Helical" evidence="6">
    <location>
        <begin position="391"/>
        <end position="408"/>
    </location>
</feature>
<dbReference type="GO" id="GO:0009847">
    <property type="term" value="P:spore germination"/>
    <property type="evidence" value="ECO:0007669"/>
    <property type="project" value="UniProtKB-UniRule"/>
</dbReference>
<keyword evidence="3 4" id="KW-0472">Membrane</keyword>
<dbReference type="PANTHER" id="PTHR22550:SF5">
    <property type="entry name" value="LEUCINE ZIPPER PROTEIN 4"/>
    <property type="match status" value="1"/>
</dbReference>
<comment type="similarity">
    <text evidence="2 4">Belongs to the GerABKA family.</text>
</comment>
<evidence type="ECO:0000256" key="3">
    <source>
        <dbReference type="ARBA" id="ARBA00023136"/>
    </source>
</evidence>
<dbReference type="PIRSF" id="PIRSF005690">
    <property type="entry name" value="GerBA"/>
    <property type="match status" value="1"/>
</dbReference>
<dbReference type="AlphaFoldDB" id="A0A5J5HZJ2"/>
<reference evidence="7 8" key="1">
    <citation type="submission" date="2019-09" db="EMBL/GenBank/DDBJ databases">
        <title>Whole genome sequences of isolates from the Mars Exploration Rovers.</title>
        <authorList>
            <person name="Seuylemezian A."/>
            <person name="Vaishampayan P."/>
        </authorList>
    </citation>
    <scope>NUCLEOTIDE SEQUENCE [LARGE SCALE GENOMIC DNA]</scope>
    <source>
        <strain evidence="7 8">MER_TA_151</strain>
    </source>
</reference>
<dbReference type="InterPro" id="IPR050768">
    <property type="entry name" value="UPF0353/GerABKA_families"/>
</dbReference>
<evidence type="ECO:0000256" key="1">
    <source>
        <dbReference type="ARBA" id="ARBA00004141"/>
    </source>
</evidence>
<proteinExistence type="inferred from homology"/>
<name>A0A5J5HZJ2_9BACI</name>
<dbReference type="OrthoDB" id="9772630at2"/>
<dbReference type="GO" id="GO:0005886">
    <property type="term" value="C:plasma membrane"/>
    <property type="evidence" value="ECO:0007669"/>
    <property type="project" value="UniProtKB-SubCell"/>
</dbReference>
<feature type="region of interest" description="Disordered" evidence="5">
    <location>
        <begin position="515"/>
        <end position="538"/>
    </location>
</feature>
<sequence>MKRIRYRKIMDLIKNDVRKEEKPVTADDQQNVMDIQLDKNIDYIKTLFGKSEDVKYRELEVVTSKKHHVFLCFIDGLVNESYINLHIIKSLLEPDHTVSSAILAEEESGDFLTIVESRILSSLSVKKVQAWNKVTDSIMLGETLLLVDGYETGLLISTQGFAARNVGEPDTESSVRGPREGFNEVLKVNTSLIRRKINNPHLVFEGMKIGKQTKTNIRIGYIDGIANPKVVNEVKKRLKNIDTDSILESGYIEQFIEDHPYSIFPTVANSEKPDKVAAKILEGRVAILCDGTPFVLTVPHLFVENLQVGEDYYSRPYLSSLIRLLRLLSLFLTVASPSVYIALTTYHHEMVPALLLTTMAAAEEKVPFPTFIEAIIMAIVFEILREAGVRMPRPVGAAISIVGALVIGEAAVTAGFVSAPMVIVIAITGICGFVVSSLNDAIILSRFLLIFLAGALGLYGILMGFLMLLGHLCSLRSFGSPFLSPQAPIFWSGWADSIIRMPLWLHKSRPQSVVWRESKRQSNHNKPTRPDTEGEEQS</sequence>
<evidence type="ECO:0000256" key="6">
    <source>
        <dbReference type="SAM" id="Phobius"/>
    </source>
</evidence>
<accession>A0A5J5HZJ2</accession>
<dbReference type="InterPro" id="IPR004995">
    <property type="entry name" value="Spore_Ger"/>
</dbReference>
<comment type="subcellular location">
    <subcellularLocation>
        <location evidence="4">Cell membrane</location>
    </subcellularLocation>
    <subcellularLocation>
        <location evidence="1">Membrane</location>
        <topology evidence="1">Multi-pass membrane protein</topology>
    </subcellularLocation>
</comment>
<dbReference type="RefSeq" id="WP_150438794.1">
    <property type="nucleotide sequence ID" value="NZ_VYKL01000010.1"/>
</dbReference>
<dbReference type="Pfam" id="PF03323">
    <property type="entry name" value="GerA"/>
    <property type="match status" value="1"/>
</dbReference>
<dbReference type="EMBL" id="VYKL01000010">
    <property type="protein sequence ID" value="KAA9028542.1"/>
    <property type="molecule type" value="Genomic_DNA"/>
</dbReference>
<gene>
    <name evidence="7" type="ORF">F4V44_04540</name>
</gene>